<evidence type="ECO:0000313" key="2">
    <source>
        <dbReference type="Proteomes" id="UP001500736"/>
    </source>
</evidence>
<accession>A0ABN1JXT0</accession>
<gene>
    <name evidence="1" type="ORF">GCM10009431_27820</name>
</gene>
<comment type="caution">
    <text evidence="1">The sequence shown here is derived from an EMBL/GenBank/DDBJ whole genome shotgun (WGS) entry which is preliminary data.</text>
</comment>
<protein>
    <submittedName>
        <fullName evidence="1">Uncharacterized protein</fullName>
    </submittedName>
</protein>
<name>A0ABN1JXT0_9FLAO</name>
<evidence type="ECO:0000313" key="1">
    <source>
        <dbReference type="EMBL" id="GAA0748827.1"/>
    </source>
</evidence>
<sequence length="85" mass="9613">MPKSMFDIKSKPFSLGFTSGSISWSLKGGYTVQLDDCWFNSSSIEISSIRTKTKSIVEIIKIRFATKLLNFLRSTLTKYAPKNII</sequence>
<keyword evidence="2" id="KW-1185">Reference proteome</keyword>
<organism evidence="1 2">
    <name type="scientific">Gaetbulibacter jejuensis</name>
    <dbReference type="NCBI Taxonomy" id="584607"/>
    <lineage>
        <taxon>Bacteria</taxon>
        <taxon>Pseudomonadati</taxon>
        <taxon>Bacteroidota</taxon>
        <taxon>Flavobacteriia</taxon>
        <taxon>Flavobacteriales</taxon>
        <taxon>Flavobacteriaceae</taxon>
        <taxon>Gaetbulibacter</taxon>
    </lineage>
</organism>
<dbReference type="EMBL" id="BAAAGF010000004">
    <property type="protein sequence ID" value="GAA0748827.1"/>
    <property type="molecule type" value="Genomic_DNA"/>
</dbReference>
<dbReference type="Proteomes" id="UP001500736">
    <property type="component" value="Unassembled WGS sequence"/>
</dbReference>
<reference evidence="1 2" key="1">
    <citation type="journal article" date="2019" name="Int. J. Syst. Evol. Microbiol.">
        <title>The Global Catalogue of Microorganisms (GCM) 10K type strain sequencing project: providing services to taxonomists for standard genome sequencing and annotation.</title>
        <authorList>
            <consortium name="The Broad Institute Genomics Platform"/>
            <consortium name="The Broad Institute Genome Sequencing Center for Infectious Disease"/>
            <person name="Wu L."/>
            <person name="Ma J."/>
        </authorList>
    </citation>
    <scope>NUCLEOTIDE SEQUENCE [LARGE SCALE GENOMIC DNA]</scope>
    <source>
        <strain evidence="1 2">JCM 15976</strain>
    </source>
</reference>
<proteinExistence type="predicted"/>